<dbReference type="Pfam" id="PF10044">
    <property type="entry name" value="LIN52"/>
    <property type="match status" value="1"/>
</dbReference>
<dbReference type="PANTHER" id="PTHR31489:SF2">
    <property type="entry name" value="PROTEIN LIN-52 HOMOLOG"/>
    <property type="match status" value="1"/>
</dbReference>
<organism evidence="3 4">
    <name type="scientific">Bucco capensis</name>
    <name type="common">collared puffbird</name>
    <dbReference type="NCBI Taxonomy" id="135168"/>
    <lineage>
        <taxon>Eukaryota</taxon>
        <taxon>Metazoa</taxon>
        <taxon>Chordata</taxon>
        <taxon>Craniata</taxon>
        <taxon>Vertebrata</taxon>
        <taxon>Euteleostomi</taxon>
        <taxon>Archelosauria</taxon>
        <taxon>Archosauria</taxon>
        <taxon>Dinosauria</taxon>
        <taxon>Saurischia</taxon>
        <taxon>Theropoda</taxon>
        <taxon>Coelurosauria</taxon>
        <taxon>Aves</taxon>
        <taxon>Neognathae</taxon>
        <taxon>Neoaves</taxon>
        <taxon>Telluraves</taxon>
        <taxon>Coraciimorphae</taxon>
        <taxon>Piciformes</taxon>
        <taxon>Bucconidae</taxon>
        <taxon>Bucco</taxon>
    </lineage>
</organism>
<reference evidence="3 4" key="1">
    <citation type="submission" date="2019-09" db="EMBL/GenBank/DDBJ databases">
        <title>Bird 10,000 Genomes (B10K) Project - Family phase.</title>
        <authorList>
            <person name="Zhang G."/>
        </authorList>
    </citation>
    <scope>NUCLEOTIDE SEQUENCE [LARGE SCALE GENOMIC DNA]</scope>
    <source>
        <strain evidence="3">B10K-DU-001-16</strain>
        <tissue evidence="3">Muscle</tissue>
    </source>
</reference>
<dbReference type="GO" id="GO:0070176">
    <property type="term" value="C:DRM complex"/>
    <property type="evidence" value="ECO:0007669"/>
    <property type="project" value="InterPro"/>
</dbReference>
<name>A0A7K9HJZ6_9PICI</name>
<sequence length="82" mass="9295">PTTFLPGLHMVELENDNIEMLKELGSLTTTNLMKKVRGLQNLRGDLIALYNYLKGSCSQLGLDESREMTQGKFLNVLEKPRK</sequence>
<dbReference type="InterPro" id="IPR018737">
    <property type="entry name" value="DREAM_LIN52"/>
</dbReference>
<evidence type="ECO:0000313" key="3">
    <source>
        <dbReference type="EMBL" id="NXH14183.1"/>
    </source>
</evidence>
<evidence type="ECO:0000256" key="1">
    <source>
        <dbReference type="ARBA" id="ARBA00005456"/>
    </source>
</evidence>
<dbReference type="GO" id="GO:0006355">
    <property type="term" value="P:regulation of DNA-templated transcription"/>
    <property type="evidence" value="ECO:0007669"/>
    <property type="project" value="InterPro"/>
</dbReference>
<accession>A0A7K9HJZ6</accession>
<proteinExistence type="inferred from homology"/>
<protein>
    <recommendedName>
        <fullName evidence="2">Protein lin-52 homolog</fullName>
    </recommendedName>
</protein>
<dbReference type="EMBL" id="VWZO01008146">
    <property type="protein sequence ID" value="NXH14183.1"/>
    <property type="molecule type" value="Genomic_DNA"/>
</dbReference>
<comment type="caution">
    <text evidence="3">The sequence shown here is derived from an EMBL/GenBank/DDBJ whole genome shotgun (WGS) entry which is preliminary data.</text>
</comment>
<evidence type="ECO:0000313" key="4">
    <source>
        <dbReference type="Proteomes" id="UP000534107"/>
    </source>
</evidence>
<comment type="similarity">
    <text evidence="1">Belongs to the lin-52 family.</text>
</comment>
<feature type="non-terminal residue" evidence="3">
    <location>
        <position position="1"/>
    </location>
</feature>
<dbReference type="OrthoDB" id="5834362at2759"/>
<dbReference type="PANTHER" id="PTHR31489">
    <property type="entry name" value="LIN52 FAMILY MEMBER"/>
    <property type="match status" value="1"/>
</dbReference>
<evidence type="ECO:0000256" key="2">
    <source>
        <dbReference type="ARBA" id="ARBA00020469"/>
    </source>
</evidence>
<dbReference type="AlphaFoldDB" id="A0A7K9HJZ6"/>
<keyword evidence="4" id="KW-1185">Reference proteome</keyword>
<dbReference type="Proteomes" id="UP000534107">
    <property type="component" value="Unassembled WGS sequence"/>
</dbReference>
<feature type="non-terminal residue" evidence="3">
    <location>
        <position position="82"/>
    </location>
</feature>
<gene>
    <name evidence="3" type="primary">Lin52_2</name>
    <name evidence="3" type="ORF">BUCCAP_R14802</name>
</gene>